<dbReference type="EC" id="2.7.7.6" evidence="2"/>
<sequence length="173" mass="19716">MKGGGILKDLIKEYKAALKETKRSLATSTDEGEIKTYRSMISDLEYAIEWMETERQPSARRGMDRRSYYERTIFTTIEVLDFLYSTYHVPESDPHSVSENELDLIEYAMSTLTQKEKEIFITVVGHCVSFSKCAALHGIAKGSVQKHIERARKKIAQKVEELRAGERGFADVG</sequence>
<dbReference type="SUPFAM" id="SSF88659">
    <property type="entry name" value="Sigma3 and sigma4 domains of RNA polymerase sigma factors"/>
    <property type="match status" value="1"/>
</dbReference>
<dbReference type="GO" id="GO:0003677">
    <property type="term" value="F:DNA binding"/>
    <property type="evidence" value="ECO:0007669"/>
    <property type="project" value="InterPro"/>
</dbReference>
<reference evidence="2 3" key="1">
    <citation type="submission" date="2018-02" db="EMBL/GenBank/DDBJ databases">
        <title>The complete genome of two Bacillus pumilus strains from Cuatro Cienegas, Coahuila, Mexico.</title>
        <authorList>
            <person name="Zarza E."/>
            <person name="Alcaraz L.D."/>
            <person name="Aguilar-Salinas B."/>
            <person name="Islas A."/>
            <person name="Olmedo-Alvarez G."/>
        </authorList>
    </citation>
    <scope>NUCLEOTIDE SEQUENCE [LARGE SCALE GENOMIC DNA]</scope>
    <source>
        <strain evidence="2 3">145</strain>
    </source>
</reference>
<proteinExistence type="predicted"/>
<dbReference type="NCBIfam" id="NF005385">
    <property type="entry name" value="PRK06930.1"/>
    <property type="match status" value="1"/>
</dbReference>
<dbReference type="Gene3D" id="1.10.10.10">
    <property type="entry name" value="Winged helix-like DNA-binding domain superfamily/Winged helix DNA-binding domain"/>
    <property type="match status" value="1"/>
</dbReference>
<organism evidence="2 3">
    <name type="scientific">Bacillus pumilus</name>
    <name type="common">Bacillus mesentericus</name>
    <dbReference type="NCBI Taxonomy" id="1408"/>
    <lineage>
        <taxon>Bacteria</taxon>
        <taxon>Bacillati</taxon>
        <taxon>Bacillota</taxon>
        <taxon>Bacilli</taxon>
        <taxon>Bacillales</taxon>
        <taxon>Bacillaceae</taxon>
        <taxon>Bacillus</taxon>
    </lineage>
</organism>
<dbReference type="AlphaFoldDB" id="A0AAD0MMC7"/>
<evidence type="ECO:0000313" key="2">
    <source>
        <dbReference type="EMBL" id="AVM25557.1"/>
    </source>
</evidence>
<dbReference type="InterPro" id="IPR013249">
    <property type="entry name" value="RNA_pol_sigma70_r4_t2"/>
</dbReference>
<keyword evidence="2" id="KW-0808">Transferase</keyword>
<gene>
    <name evidence="2" type="ORF">C5695_17595</name>
</gene>
<name>A0AAD0MMC7_BACPU</name>
<evidence type="ECO:0000259" key="1">
    <source>
        <dbReference type="Pfam" id="PF08281"/>
    </source>
</evidence>
<dbReference type="InterPro" id="IPR013324">
    <property type="entry name" value="RNA_pol_sigma_r3/r4-like"/>
</dbReference>
<accession>A0AAD0MMC7</accession>
<feature type="domain" description="RNA polymerase sigma factor 70 region 4 type 2" evidence="1">
    <location>
        <begin position="103"/>
        <end position="155"/>
    </location>
</feature>
<dbReference type="EMBL" id="CP027116">
    <property type="protein sequence ID" value="AVM25557.1"/>
    <property type="molecule type" value="Genomic_DNA"/>
</dbReference>
<dbReference type="GO" id="GO:0003899">
    <property type="term" value="F:DNA-directed RNA polymerase activity"/>
    <property type="evidence" value="ECO:0007669"/>
    <property type="project" value="UniProtKB-EC"/>
</dbReference>
<dbReference type="GO" id="GO:0016987">
    <property type="term" value="F:sigma factor activity"/>
    <property type="evidence" value="ECO:0007669"/>
    <property type="project" value="InterPro"/>
</dbReference>
<dbReference type="InterPro" id="IPR036388">
    <property type="entry name" value="WH-like_DNA-bd_sf"/>
</dbReference>
<protein>
    <submittedName>
        <fullName evidence="2">Fis family transcriptional regulator</fullName>
        <ecNumber evidence="2">2.7.7.6</ecNumber>
    </submittedName>
</protein>
<dbReference type="GO" id="GO:0006352">
    <property type="term" value="P:DNA-templated transcription initiation"/>
    <property type="evidence" value="ECO:0007669"/>
    <property type="project" value="InterPro"/>
</dbReference>
<dbReference type="Pfam" id="PF08281">
    <property type="entry name" value="Sigma70_r4_2"/>
    <property type="match status" value="1"/>
</dbReference>
<evidence type="ECO:0000313" key="3">
    <source>
        <dbReference type="Proteomes" id="UP000264960"/>
    </source>
</evidence>
<keyword evidence="2" id="KW-0548">Nucleotidyltransferase</keyword>
<dbReference type="Proteomes" id="UP000264960">
    <property type="component" value="Chromosome"/>
</dbReference>